<sequence length="163" mass="19110">MRLRFEKIDLAHFSVCVQFRTDSYQCSFGSTMGLAEEMGPDGQRYREKIELRGRDARWGYYHVWQGDEIIGQLEFRSYSEQQEGWGYVHLFYLAPAFRGRGLFPTLQDFVTDALRAQRCRGAFLSVSPTNTRALRCYQKHGWRFFDDSPKRPGSAIFCYEFPA</sequence>
<dbReference type="Proteomes" id="UP001595791">
    <property type="component" value="Unassembled WGS sequence"/>
</dbReference>
<dbReference type="Pfam" id="PF00583">
    <property type="entry name" value="Acetyltransf_1"/>
    <property type="match status" value="1"/>
</dbReference>
<keyword evidence="3" id="KW-1185">Reference proteome</keyword>
<dbReference type="InterPro" id="IPR016181">
    <property type="entry name" value="Acyl_CoA_acyltransferase"/>
</dbReference>
<keyword evidence="2" id="KW-0012">Acyltransferase</keyword>
<evidence type="ECO:0000313" key="3">
    <source>
        <dbReference type="Proteomes" id="UP001595791"/>
    </source>
</evidence>
<protein>
    <submittedName>
        <fullName evidence="2">GNAT family N-acetyltransferase</fullName>
        <ecNumber evidence="2">2.3.1.-</ecNumber>
    </submittedName>
</protein>
<comment type="caution">
    <text evidence="2">The sequence shown here is derived from an EMBL/GenBank/DDBJ whole genome shotgun (WGS) entry which is preliminary data.</text>
</comment>
<dbReference type="GO" id="GO:0016746">
    <property type="term" value="F:acyltransferase activity"/>
    <property type="evidence" value="ECO:0007669"/>
    <property type="project" value="UniProtKB-KW"/>
</dbReference>
<feature type="domain" description="N-acetyltransferase" evidence="1">
    <location>
        <begin position="3"/>
        <end position="163"/>
    </location>
</feature>
<dbReference type="Gene3D" id="3.40.630.30">
    <property type="match status" value="1"/>
</dbReference>
<gene>
    <name evidence="2" type="ORF">ACFOW7_17275</name>
</gene>
<keyword evidence="2" id="KW-0808">Transferase</keyword>
<evidence type="ECO:0000313" key="2">
    <source>
        <dbReference type="EMBL" id="MFC4161091.1"/>
    </source>
</evidence>
<dbReference type="EMBL" id="JBHSBU010000001">
    <property type="protein sequence ID" value="MFC4161091.1"/>
    <property type="molecule type" value="Genomic_DNA"/>
</dbReference>
<organism evidence="2 3">
    <name type="scientific">Chitinimonas lacunae</name>
    <dbReference type="NCBI Taxonomy" id="1963018"/>
    <lineage>
        <taxon>Bacteria</taxon>
        <taxon>Pseudomonadati</taxon>
        <taxon>Pseudomonadota</taxon>
        <taxon>Betaproteobacteria</taxon>
        <taxon>Neisseriales</taxon>
        <taxon>Chitinibacteraceae</taxon>
        <taxon>Chitinimonas</taxon>
    </lineage>
</organism>
<evidence type="ECO:0000259" key="1">
    <source>
        <dbReference type="PROSITE" id="PS51186"/>
    </source>
</evidence>
<proteinExistence type="predicted"/>
<dbReference type="EC" id="2.3.1.-" evidence="2"/>
<dbReference type="RefSeq" id="WP_378166635.1">
    <property type="nucleotide sequence ID" value="NZ_JBHSBU010000001.1"/>
</dbReference>
<dbReference type="InterPro" id="IPR000182">
    <property type="entry name" value="GNAT_dom"/>
</dbReference>
<dbReference type="SUPFAM" id="SSF55729">
    <property type="entry name" value="Acyl-CoA N-acyltransferases (Nat)"/>
    <property type="match status" value="1"/>
</dbReference>
<name>A0ABV8MUR5_9NEIS</name>
<dbReference type="PROSITE" id="PS51186">
    <property type="entry name" value="GNAT"/>
    <property type="match status" value="1"/>
</dbReference>
<dbReference type="CDD" id="cd04301">
    <property type="entry name" value="NAT_SF"/>
    <property type="match status" value="1"/>
</dbReference>
<reference evidence="3" key="1">
    <citation type="journal article" date="2019" name="Int. J. Syst. Evol. Microbiol.">
        <title>The Global Catalogue of Microorganisms (GCM) 10K type strain sequencing project: providing services to taxonomists for standard genome sequencing and annotation.</title>
        <authorList>
            <consortium name="The Broad Institute Genomics Platform"/>
            <consortium name="The Broad Institute Genome Sequencing Center for Infectious Disease"/>
            <person name="Wu L."/>
            <person name="Ma J."/>
        </authorList>
    </citation>
    <scope>NUCLEOTIDE SEQUENCE [LARGE SCALE GENOMIC DNA]</scope>
    <source>
        <strain evidence="3">LMG 29894</strain>
    </source>
</reference>
<accession>A0ABV8MUR5</accession>